<feature type="transmembrane region" description="Helical" evidence="1">
    <location>
        <begin position="6"/>
        <end position="27"/>
    </location>
</feature>
<dbReference type="GO" id="GO:0005506">
    <property type="term" value="F:iron ion binding"/>
    <property type="evidence" value="ECO:0007669"/>
    <property type="project" value="InterPro"/>
</dbReference>
<proteinExistence type="predicted"/>
<dbReference type="AlphaFoldDB" id="K1X7C1"/>
<keyword evidence="3" id="KW-1185">Reference proteome</keyword>
<dbReference type="Proteomes" id="UP000006753">
    <property type="component" value="Unassembled WGS sequence"/>
</dbReference>
<evidence type="ECO:0000313" key="3">
    <source>
        <dbReference type="Proteomes" id="UP000006753"/>
    </source>
</evidence>
<reference evidence="2 3" key="1">
    <citation type="journal article" date="2012" name="BMC Genomics">
        <title>Sequencing the genome of Marssonina brunnea reveals fungus-poplar co-evolution.</title>
        <authorList>
            <person name="Zhu S."/>
            <person name="Cao Y.-Z."/>
            <person name="Jiang C."/>
            <person name="Tan B.-Y."/>
            <person name="Wang Z."/>
            <person name="Feng S."/>
            <person name="Zhang L."/>
            <person name="Su X.-H."/>
            <person name="Brejova B."/>
            <person name="Vinar T."/>
            <person name="Xu M."/>
            <person name="Wang M.-X."/>
            <person name="Zhang S.-G."/>
            <person name="Huang M.-R."/>
            <person name="Wu R."/>
            <person name="Zhou Y."/>
        </authorList>
    </citation>
    <scope>NUCLEOTIDE SEQUENCE [LARGE SCALE GENOMIC DNA]</scope>
    <source>
        <strain evidence="2 3">MB_m1</strain>
    </source>
</reference>
<dbReference type="GO" id="GO:0020037">
    <property type="term" value="F:heme binding"/>
    <property type="evidence" value="ECO:0007669"/>
    <property type="project" value="InterPro"/>
</dbReference>
<evidence type="ECO:0008006" key="4">
    <source>
        <dbReference type="Google" id="ProtNLM"/>
    </source>
</evidence>
<dbReference type="InterPro" id="IPR036396">
    <property type="entry name" value="Cyt_P450_sf"/>
</dbReference>
<dbReference type="RefSeq" id="XP_007288009.1">
    <property type="nucleotide sequence ID" value="XM_007287947.1"/>
</dbReference>
<name>K1X7C1_MARBU</name>
<evidence type="ECO:0000313" key="2">
    <source>
        <dbReference type="EMBL" id="EKD21007.1"/>
    </source>
</evidence>
<dbReference type="OMA" id="WEDEMEM"/>
<dbReference type="OrthoDB" id="10029320at2759"/>
<dbReference type="HOGENOM" id="CLU_044612_0_0_1"/>
<dbReference type="EMBL" id="JH921428">
    <property type="protein sequence ID" value="EKD21007.1"/>
    <property type="molecule type" value="Genomic_DNA"/>
</dbReference>
<keyword evidence="1" id="KW-0472">Membrane</keyword>
<accession>K1X7C1</accession>
<dbReference type="GO" id="GO:0004497">
    <property type="term" value="F:monooxygenase activity"/>
    <property type="evidence" value="ECO:0007669"/>
    <property type="project" value="InterPro"/>
</dbReference>
<dbReference type="Gene3D" id="1.10.630.10">
    <property type="entry name" value="Cytochrome P450"/>
    <property type="match status" value="1"/>
</dbReference>
<protein>
    <recommendedName>
        <fullName evidence="4">Cytochrome P450</fullName>
    </recommendedName>
</protein>
<evidence type="ECO:0000256" key="1">
    <source>
        <dbReference type="SAM" id="Phobius"/>
    </source>
</evidence>
<dbReference type="KEGG" id="mbe:MBM_00120"/>
<dbReference type="InParanoid" id="K1X7C1"/>
<dbReference type="GeneID" id="18756055"/>
<dbReference type="SUPFAM" id="SSF48264">
    <property type="entry name" value="Cytochrome P450"/>
    <property type="match status" value="1"/>
</dbReference>
<gene>
    <name evidence="2" type="ORF">MBM_00120</name>
</gene>
<keyword evidence="1" id="KW-0812">Transmembrane</keyword>
<organism evidence="2 3">
    <name type="scientific">Marssonina brunnea f. sp. multigermtubi (strain MB_m1)</name>
    <name type="common">Marssonina leaf spot fungus</name>
    <dbReference type="NCBI Taxonomy" id="1072389"/>
    <lineage>
        <taxon>Eukaryota</taxon>
        <taxon>Fungi</taxon>
        <taxon>Dikarya</taxon>
        <taxon>Ascomycota</taxon>
        <taxon>Pezizomycotina</taxon>
        <taxon>Leotiomycetes</taxon>
        <taxon>Helotiales</taxon>
        <taxon>Drepanopezizaceae</taxon>
        <taxon>Drepanopeziza</taxon>
    </lineage>
</organism>
<dbReference type="eggNOG" id="ENOG502SSCR">
    <property type="taxonomic scope" value="Eukaryota"/>
</dbReference>
<dbReference type="GO" id="GO:0016705">
    <property type="term" value="F:oxidoreductase activity, acting on paired donors, with incorporation or reduction of molecular oxygen"/>
    <property type="evidence" value="ECO:0007669"/>
    <property type="project" value="InterPro"/>
</dbReference>
<sequence length="478" mass="55487">MAEFPILGIVYLAIPIFLLVLTLKIAFRQCKAQGAHDLPQKDSPILSEPPETVLQQQSYQIKPQALHSENSRCPHALKHEMLYIRKQTRIIERKDGDGKNLSRRHEARIVPNQRLKLAFGLDNIFTTQKEVDGYKFKQQAISVMKEAMNLSNTEKREDWSELVKHMRSTLQKEDSRIEGSINLASLVQYVTLSISLKYLFNISDATLADNVTGVKFIAKRINELWVLSKQQPAPKWEDEMEMHYHLLVVTGRDSLNSFDNPMNLILPAYDTMWRAVFRGILEIYFRDQSGHNPILWQSILATYLSDQRQRNWKWDDDVFQLSCLDIIKEVLRLYPPTRRIYRQYPGQNKISADIEHMQRTFTLAGDDPESFRPHRWVQLKEILGPGKLKDVEESMGFMPFALVCPAGGRETKGFGWKMIALLIAVFMEKLRELEGNWRLRSEKEDDNIPELGKAMRSGRDDYLSLVYEKTESVLEADE</sequence>
<keyword evidence="1" id="KW-1133">Transmembrane helix</keyword>